<sequence length="820" mass="95041">MYLYLRSEGRIVRAPIVTLKDCLRPTVGQYVEARIEPALWYKVLILDSIFIDCDHRAIHCSCDSDENARALHSLEPAALTLEVVAEFFSDKDYTFGDGHFYDFDPNVDDLFETSRNIVIHLRCVDNEDMIICEEILKLIHVFVLPDIRFLLKHRHVLLKAKTEIEMYHVHVEKRIEHTDETKRNSEKALRRRREQILKTGQFDSQKYVSTLNDDFLQILLKHICKDIILWNEYLEVKQKEIQQLRDSANETDIHVLSKARSEREIVVKAVNRSIIAREEIKNVLGRSHVKRKFRRQISRLSDEHSAYMNETKSIDKLNGSIRDLIYSKIKISSVREAVLLTIQEVDSDGKSYGFNIKKSAFENETDFFDSRASKLPKDWTTLDEQVKDVLNKVSLKSKYATFCERIKDQCRRLGKDKELFAGRPSFLEPLTKSMEELITRTGNSSVDRRASKSRNGSCKPSPEIIGVEKRKQSFSSIWSMGSISKTDCQRICKDISNHIMEMAEEISKEFPHSQQNNFVNKVYVCYEQNLADELMRDMCDVYEQSYKAQCFSLADWLKRNSVSVGNLEEEILRKFTCSSLDYDDDDDEDEIAAGEKGNTRRMAKPTEDTTDAKLQCAQHEDLVQSLIRILDVSMKEAEQERCVCGPQTDEIMSQYLEPSIASSNGVPNNGCARGEEYAALSENDCLETHTYVNELDLLRREFYTIFKHFYEIVDEEQVAVSYFSKLRTFTRAVKCIEEQISKHQTTTTDLCADDLLDVLILLLRKLEPQKFLQLYAHLNLLIHLSPQFMQGNAHDYSLVTISVAYQYLFEQQLLNKTPKS</sequence>
<keyword evidence="4" id="KW-1185">Reference proteome</keyword>
<dbReference type="SUPFAM" id="SSF109993">
    <property type="entry name" value="VPS9 domain"/>
    <property type="match status" value="1"/>
</dbReference>
<evidence type="ECO:0000313" key="4">
    <source>
        <dbReference type="Proteomes" id="UP000828390"/>
    </source>
</evidence>
<dbReference type="Gene3D" id="1.20.1050.80">
    <property type="entry name" value="VPS9 domain"/>
    <property type="match status" value="1"/>
</dbReference>
<comment type="caution">
    <text evidence="3">The sequence shown here is derived from an EMBL/GenBank/DDBJ whole genome shotgun (WGS) entry which is preliminary data.</text>
</comment>
<reference evidence="3" key="2">
    <citation type="submission" date="2020-11" db="EMBL/GenBank/DDBJ databases">
        <authorList>
            <person name="McCartney M.A."/>
            <person name="Auch B."/>
            <person name="Kono T."/>
            <person name="Mallez S."/>
            <person name="Becker A."/>
            <person name="Gohl D.M."/>
            <person name="Silverstein K.A.T."/>
            <person name="Koren S."/>
            <person name="Bechman K.B."/>
            <person name="Herman A."/>
            <person name="Abrahante J.E."/>
            <person name="Garbe J."/>
        </authorList>
    </citation>
    <scope>NUCLEOTIDE SEQUENCE</scope>
    <source>
        <strain evidence="3">Duluth1</strain>
        <tissue evidence="3">Whole animal</tissue>
    </source>
</reference>
<organism evidence="3 4">
    <name type="scientific">Dreissena polymorpha</name>
    <name type="common">Zebra mussel</name>
    <name type="synonym">Mytilus polymorpha</name>
    <dbReference type="NCBI Taxonomy" id="45954"/>
    <lineage>
        <taxon>Eukaryota</taxon>
        <taxon>Metazoa</taxon>
        <taxon>Spiralia</taxon>
        <taxon>Lophotrochozoa</taxon>
        <taxon>Mollusca</taxon>
        <taxon>Bivalvia</taxon>
        <taxon>Autobranchia</taxon>
        <taxon>Heteroconchia</taxon>
        <taxon>Euheterodonta</taxon>
        <taxon>Imparidentia</taxon>
        <taxon>Neoheterodontei</taxon>
        <taxon>Myida</taxon>
        <taxon>Dreissenoidea</taxon>
        <taxon>Dreissenidae</taxon>
        <taxon>Dreissena</taxon>
    </lineage>
</organism>
<proteinExistence type="predicted"/>
<dbReference type="Proteomes" id="UP000828390">
    <property type="component" value="Unassembled WGS sequence"/>
</dbReference>
<dbReference type="AlphaFoldDB" id="A0A9D4FAS7"/>
<accession>A0A9D4FAS7</accession>
<gene>
    <name evidence="3" type="ORF">DPMN_147567</name>
</gene>
<reference evidence="3" key="1">
    <citation type="journal article" date="2019" name="bioRxiv">
        <title>The Genome of the Zebra Mussel, Dreissena polymorpha: A Resource for Invasive Species Research.</title>
        <authorList>
            <person name="McCartney M.A."/>
            <person name="Auch B."/>
            <person name="Kono T."/>
            <person name="Mallez S."/>
            <person name="Zhang Y."/>
            <person name="Obille A."/>
            <person name="Becker A."/>
            <person name="Abrahante J.E."/>
            <person name="Garbe J."/>
            <person name="Badalamenti J.P."/>
            <person name="Herman A."/>
            <person name="Mangelson H."/>
            <person name="Liachko I."/>
            <person name="Sullivan S."/>
            <person name="Sone E.D."/>
            <person name="Koren S."/>
            <person name="Silverstein K.A.T."/>
            <person name="Beckman K.B."/>
            <person name="Gohl D.M."/>
        </authorList>
    </citation>
    <scope>NUCLEOTIDE SEQUENCE</scope>
    <source>
        <strain evidence="3">Duluth1</strain>
        <tissue evidence="3">Whole animal</tissue>
    </source>
</reference>
<dbReference type="InterPro" id="IPR003123">
    <property type="entry name" value="VPS9"/>
</dbReference>
<dbReference type="EMBL" id="JAIWYP010000007">
    <property type="protein sequence ID" value="KAH3794038.1"/>
    <property type="molecule type" value="Genomic_DNA"/>
</dbReference>
<dbReference type="PROSITE" id="PS51205">
    <property type="entry name" value="VPS9"/>
    <property type="match status" value="1"/>
</dbReference>
<dbReference type="InterPro" id="IPR037191">
    <property type="entry name" value="VPS9_dom_sf"/>
</dbReference>
<name>A0A9D4FAS7_DREPO</name>
<evidence type="ECO:0000259" key="2">
    <source>
        <dbReference type="PROSITE" id="PS51205"/>
    </source>
</evidence>
<feature type="region of interest" description="Disordered" evidence="1">
    <location>
        <begin position="439"/>
        <end position="461"/>
    </location>
</feature>
<evidence type="ECO:0000256" key="1">
    <source>
        <dbReference type="SAM" id="MobiDB-lite"/>
    </source>
</evidence>
<protein>
    <recommendedName>
        <fullName evidence="2">VPS9 domain-containing protein</fullName>
    </recommendedName>
</protein>
<feature type="domain" description="VPS9" evidence="2">
    <location>
        <begin position="673"/>
        <end position="817"/>
    </location>
</feature>
<dbReference type="OrthoDB" id="10028873at2759"/>
<evidence type="ECO:0000313" key="3">
    <source>
        <dbReference type="EMBL" id="KAH3794038.1"/>
    </source>
</evidence>